<dbReference type="Proteomes" id="UP000287651">
    <property type="component" value="Unassembled WGS sequence"/>
</dbReference>
<name>A0A427B2E0_ENSVE</name>
<evidence type="ECO:0000313" key="3">
    <source>
        <dbReference type="Proteomes" id="UP000287651"/>
    </source>
</evidence>
<sequence>MILNRVELFYAHVAAIGNESRHCLRGRGGHMHVVYMQRWLAIVRPPARATDHGLATCKGRLPAGAATGKGLLPVDSLAASRGGGADRPLAGRLPTAKGSHRLRRGSGSSDGGAVRVKEG</sequence>
<organism evidence="2 3">
    <name type="scientific">Ensete ventricosum</name>
    <name type="common">Abyssinian banana</name>
    <name type="synonym">Musa ensete</name>
    <dbReference type="NCBI Taxonomy" id="4639"/>
    <lineage>
        <taxon>Eukaryota</taxon>
        <taxon>Viridiplantae</taxon>
        <taxon>Streptophyta</taxon>
        <taxon>Embryophyta</taxon>
        <taxon>Tracheophyta</taxon>
        <taxon>Spermatophyta</taxon>
        <taxon>Magnoliopsida</taxon>
        <taxon>Liliopsida</taxon>
        <taxon>Zingiberales</taxon>
        <taxon>Musaceae</taxon>
        <taxon>Ensete</taxon>
    </lineage>
</organism>
<dbReference type="AlphaFoldDB" id="A0A427B2E0"/>
<evidence type="ECO:0000256" key="1">
    <source>
        <dbReference type="SAM" id="MobiDB-lite"/>
    </source>
</evidence>
<feature type="region of interest" description="Disordered" evidence="1">
    <location>
        <begin position="77"/>
        <end position="119"/>
    </location>
</feature>
<evidence type="ECO:0000313" key="2">
    <source>
        <dbReference type="EMBL" id="RRT82630.1"/>
    </source>
</evidence>
<proteinExistence type="predicted"/>
<comment type="caution">
    <text evidence="2">The sequence shown here is derived from an EMBL/GenBank/DDBJ whole genome shotgun (WGS) entry which is preliminary data.</text>
</comment>
<accession>A0A427B2E0</accession>
<reference evidence="2 3" key="1">
    <citation type="journal article" date="2014" name="Agronomy (Basel)">
        <title>A Draft Genome Sequence for Ensete ventricosum, the Drought-Tolerant Tree Against Hunger.</title>
        <authorList>
            <person name="Harrison J."/>
            <person name="Moore K.A."/>
            <person name="Paszkiewicz K."/>
            <person name="Jones T."/>
            <person name="Grant M."/>
            <person name="Ambacheew D."/>
            <person name="Muzemil S."/>
            <person name="Studholme D.J."/>
        </authorList>
    </citation>
    <scope>NUCLEOTIDE SEQUENCE [LARGE SCALE GENOMIC DNA]</scope>
</reference>
<gene>
    <name evidence="2" type="ORF">B296_00011038</name>
</gene>
<protein>
    <submittedName>
        <fullName evidence="2">Uncharacterized protein</fullName>
    </submittedName>
</protein>
<feature type="compositionally biased region" description="Low complexity" evidence="1">
    <location>
        <begin position="105"/>
        <end position="119"/>
    </location>
</feature>
<dbReference type="EMBL" id="AMZH03000655">
    <property type="protein sequence ID" value="RRT82630.1"/>
    <property type="molecule type" value="Genomic_DNA"/>
</dbReference>